<organism evidence="1 2">
    <name type="scientific">Araneus ventricosus</name>
    <name type="common">Orbweaver spider</name>
    <name type="synonym">Epeira ventricosa</name>
    <dbReference type="NCBI Taxonomy" id="182803"/>
    <lineage>
        <taxon>Eukaryota</taxon>
        <taxon>Metazoa</taxon>
        <taxon>Ecdysozoa</taxon>
        <taxon>Arthropoda</taxon>
        <taxon>Chelicerata</taxon>
        <taxon>Arachnida</taxon>
        <taxon>Araneae</taxon>
        <taxon>Araneomorphae</taxon>
        <taxon>Entelegynae</taxon>
        <taxon>Araneoidea</taxon>
        <taxon>Araneidae</taxon>
        <taxon>Araneus</taxon>
    </lineage>
</organism>
<dbReference type="EMBL" id="BGPR01006734">
    <property type="protein sequence ID" value="GBN21451.1"/>
    <property type="molecule type" value="Genomic_DNA"/>
</dbReference>
<evidence type="ECO:0000313" key="2">
    <source>
        <dbReference type="Proteomes" id="UP000499080"/>
    </source>
</evidence>
<gene>
    <name evidence="1" type="ORF">AVEN_149334_1</name>
</gene>
<keyword evidence="2" id="KW-1185">Reference proteome</keyword>
<evidence type="ECO:0000313" key="1">
    <source>
        <dbReference type="EMBL" id="GBN21451.1"/>
    </source>
</evidence>
<name>A0A4Y2M3A8_ARAVE</name>
<sequence>MDEGYASTSSGRTLRPTLRGLRTRGWMFTQLVSLKRFTTFKMVYRVGCGPSRKRSRYSLAADFALSPHSIYSRSLSSEMVYQLLHAKIGMMEVEPSEVAGEGTMSCCKED</sequence>
<comment type="caution">
    <text evidence="1">The sequence shown here is derived from an EMBL/GenBank/DDBJ whole genome shotgun (WGS) entry which is preliminary data.</text>
</comment>
<dbReference type="Proteomes" id="UP000499080">
    <property type="component" value="Unassembled WGS sequence"/>
</dbReference>
<dbReference type="AlphaFoldDB" id="A0A4Y2M3A8"/>
<accession>A0A4Y2M3A8</accession>
<protein>
    <submittedName>
        <fullName evidence="1">Uncharacterized protein</fullName>
    </submittedName>
</protein>
<proteinExistence type="predicted"/>
<reference evidence="1 2" key="1">
    <citation type="journal article" date="2019" name="Sci. Rep.">
        <title>Orb-weaving spider Araneus ventricosus genome elucidates the spidroin gene catalogue.</title>
        <authorList>
            <person name="Kono N."/>
            <person name="Nakamura H."/>
            <person name="Ohtoshi R."/>
            <person name="Moran D.A.P."/>
            <person name="Shinohara A."/>
            <person name="Yoshida Y."/>
            <person name="Fujiwara M."/>
            <person name="Mori M."/>
            <person name="Tomita M."/>
            <person name="Arakawa K."/>
        </authorList>
    </citation>
    <scope>NUCLEOTIDE SEQUENCE [LARGE SCALE GENOMIC DNA]</scope>
</reference>